<comment type="caution">
    <text evidence="6">The sequence shown here is derived from an EMBL/GenBank/DDBJ whole genome shotgun (WGS) entry which is preliminary data.</text>
</comment>
<dbReference type="AlphaFoldDB" id="A0AAD7GPY9"/>
<keyword evidence="7" id="KW-1185">Reference proteome</keyword>
<dbReference type="GO" id="GO:0008270">
    <property type="term" value="F:zinc ion binding"/>
    <property type="evidence" value="ECO:0007669"/>
    <property type="project" value="UniProtKB-KW"/>
</dbReference>
<dbReference type="Gene3D" id="6.10.140.2220">
    <property type="match status" value="1"/>
</dbReference>
<protein>
    <recommendedName>
        <fullName evidence="5">MYND-type domain-containing protein</fullName>
    </recommendedName>
</protein>
<evidence type="ECO:0000313" key="7">
    <source>
        <dbReference type="Proteomes" id="UP001215598"/>
    </source>
</evidence>
<evidence type="ECO:0000256" key="2">
    <source>
        <dbReference type="ARBA" id="ARBA00022771"/>
    </source>
</evidence>
<evidence type="ECO:0000256" key="4">
    <source>
        <dbReference type="PROSITE-ProRule" id="PRU00134"/>
    </source>
</evidence>
<dbReference type="Pfam" id="PF01753">
    <property type="entry name" value="zf-MYND"/>
    <property type="match status" value="1"/>
</dbReference>
<keyword evidence="1" id="KW-0479">Metal-binding</keyword>
<dbReference type="EMBL" id="JARKIB010000582">
    <property type="protein sequence ID" value="KAJ7698823.1"/>
    <property type="molecule type" value="Genomic_DNA"/>
</dbReference>
<dbReference type="Proteomes" id="UP001215598">
    <property type="component" value="Unassembled WGS sequence"/>
</dbReference>
<reference evidence="6" key="1">
    <citation type="submission" date="2023-03" db="EMBL/GenBank/DDBJ databases">
        <title>Massive genome expansion in bonnet fungi (Mycena s.s.) driven by repeated elements and novel gene families across ecological guilds.</title>
        <authorList>
            <consortium name="Lawrence Berkeley National Laboratory"/>
            <person name="Harder C.B."/>
            <person name="Miyauchi S."/>
            <person name="Viragh M."/>
            <person name="Kuo A."/>
            <person name="Thoen E."/>
            <person name="Andreopoulos B."/>
            <person name="Lu D."/>
            <person name="Skrede I."/>
            <person name="Drula E."/>
            <person name="Henrissat B."/>
            <person name="Morin E."/>
            <person name="Kohler A."/>
            <person name="Barry K."/>
            <person name="LaButti K."/>
            <person name="Morin E."/>
            <person name="Salamov A."/>
            <person name="Lipzen A."/>
            <person name="Mereny Z."/>
            <person name="Hegedus B."/>
            <person name="Baldrian P."/>
            <person name="Stursova M."/>
            <person name="Weitz H."/>
            <person name="Taylor A."/>
            <person name="Grigoriev I.V."/>
            <person name="Nagy L.G."/>
            <person name="Martin F."/>
            <person name="Kauserud H."/>
        </authorList>
    </citation>
    <scope>NUCLEOTIDE SEQUENCE</scope>
    <source>
        <strain evidence="6">CBHHK182m</strain>
    </source>
</reference>
<name>A0AAD7GPY9_9AGAR</name>
<evidence type="ECO:0000256" key="1">
    <source>
        <dbReference type="ARBA" id="ARBA00022723"/>
    </source>
</evidence>
<keyword evidence="2 4" id="KW-0863">Zinc-finger</keyword>
<evidence type="ECO:0000256" key="3">
    <source>
        <dbReference type="ARBA" id="ARBA00022833"/>
    </source>
</evidence>
<feature type="domain" description="MYND-type" evidence="5">
    <location>
        <begin position="532"/>
        <end position="563"/>
    </location>
</feature>
<organism evidence="6 7">
    <name type="scientific">Mycena metata</name>
    <dbReference type="NCBI Taxonomy" id="1033252"/>
    <lineage>
        <taxon>Eukaryota</taxon>
        <taxon>Fungi</taxon>
        <taxon>Dikarya</taxon>
        <taxon>Basidiomycota</taxon>
        <taxon>Agaricomycotina</taxon>
        <taxon>Agaricomycetes</taxon>
        <taxon>Agaricomycetidae</taxon>
        <taxon>Agaricales</taxon>
        <taxon>Marasmiineae</taxon>
        <taxon>Mycenaceae</taxon>
        <taxon>Mycena</taxon>
    </lineage>
</organism>
<dbReference type="PROSITE" id="PS50865">
    <property type="entry name" value="ZF_MYND_2"/>
    <property type="match status" value="1"/>
</dbReference>
<proteinExistence type="predicted"/>
<evidence type="ECO:0000313" key="6">
    <source>
        <dbReference type="EMBL" id="KAJ7698823.1"/>
    </source>
</evidence>
<dbReference type="InterPro" id="IPR002893">
    <property type="entry name" value="Znf_MYND"/>
</dbReference>
<sequence length="571" mass="64240">MPTLKIYMVAWRGRTREARPTFGLRAGSLEYMLACASTPSCEPCYSVKVRFLKQIFPLLEIPSCRHLALQWQIAKSYRPLLRVLKDFADDPKVVELAIITISHCFIAALCDDGVKMDPGLARSFDLLDVVKTVTEALHKPSLSRVMVDHSFLVAGLRSKDWIFRCTCLGGLPAPPHLNEILRAYGFEKCELTIIMKTSVDYQRAMIASVQSHDLYSLGLSLASFITRTEFSISDGMFETENPVTGRREILDSGLPFKLWGDALPHCAKAIRDRGFPKQVDLADILDMKYHIMRQRIPEAVKIANVALARNPGLAYAYYALSLAADTRDGLRAAKKGMKCADITPFLRFQMMQRAVEHAGEMGIQMVQDASGADDKKWVEGIAFLASALEDSKAYIAGAPPDNRHMKNMLYWYILLRITMEEDISADLGEIRGFIRRLKIADDFSNWVGVPPPKTVFRLTQQTVVKLFPEAAEEWDDFMTNFGTDQPSPLPSVEKAEDDLAVWLGDMDLEDGQRAEHFQPAKFNNGEIALYRCSWCGNPSGCSKTRYCDASCQRLHWKEHKKACVADDKVSK</sequence>
<accession>A0AAD7GPY9</accession>
<evidence type="ECO:0000259" key="5">
    <source>
        <dbReference type="PROSITE" id="PS50865"/>
    </source>
</evidence>
<keyword evidence="3" id="KW-0862">Zinc</keyword>
<gene>
    <name evidence="6" type="ORF">B0H16DRAFT_1644584</name>
</gene>
<dbReference type="SUPFAM" id="SSF144232">
    <property type="entry name" value="HIT/MYND zinc finger-like"/>
    <property type="match status" value="1"/>
</dbReference>